<dbReference type="InterPro" id="IPR016181">
    <property type="entry name" value="Acyl_CoA_acyltransferase"/>
</dbReference>
<dbReference type="EMBL" id="WXEX01000009">
    <property type="protein sequence ID" value="MZP43613.1"/>
    <property type="molecule type" value="Genomic_DNA"/>
</dbReference>
<dbReference type="InterPro" id="IPR000182">
    <property type="entry name" value="GNAT_dom"/>
</dbReference>
<dbReference type="PANTHER" id="PTHR43072">
    <property type="entry name" value="N-ACETYLTRANSFERASE"/>
    <property type="match status" value="1"/>
</dbReference>
<dbReference type="PROSITE" id="PS51186">
    <property type="entry name" value="GNAT"/>
    <property type="match status" value="1"/>
</dbReference>
<accession>A0A845LJM0</accession>
<dbReference type="SUPFAM" id="SSF55729">
    <property type="entry name" value="Acyl-CoA N-acyltransferases (Nat)"/>
    <property type="match status" value="1"/>
</dbReference>
<evidence type="ECO:0000313" key="4">
    <source>
        <dbReference type="EMBL" id="MZP43613.1"/>
    </source>
</evidence>
<dbReference type="Proteomes" id="UP000471031">
    <property type="component" value="Unassembled WGS sequence"/>
</dbReference>
<feature type="domain" description="N-acetyltransferase" evidence="3">
    <location>
        <begin position="4"/>
        <end position="157"/>
    </location>
</feature>
<protein>
    <submittedName>
        <fullName evidence="4">GNAT family N-acetyltransferase</fullName>
    </submittedName>
</protein>
<dbReference type="PANTHER" id="PTHR43072:SF23">
    <property type="entry name" value="UPF0039 PROTEIN C11D3.02C"/>
    <property type="match status" value="1"/>
</dbReference>
<dbReference type="OrthoDB" id="9798006at2"/>
<dbReference type="CDD" id="cd04301">
    <property type="entry name" value="NAT_SF"/>
    <property type="match status" value="1"/>
</dbReference>
<name>A0A845LJM0_HELGE</name>
<dbReference type="GO" id="GO:0016747">
    <property type="term" value="F:acyltransferase activity, transferring groups other than amino-acyl groups"/>
    <property type="evidence" value="ECO:0007669"/>
    <property type="project" value="InterPro"/>
</dbReference>
<keyword evidence="2" id="KW-0012">Acyltransferase</keyword>
<evidence type="ECO:0000256" key="2">
    <source>
        <dbReference type="ARBA" id="ARBA00023315"/>
    </source>
</evidence>
<evidence type="ECO:0000259" key="3">
    <source>
        <dbReference type="PROSITE" id="PS51186"/>
    </source>
</evidence>
<reference evidence="4 5" key="1">
    <citation type="submission" date="2020-01" db="EMBL/GenBank/DDBJ databases">
        <title>Whole genome sequence of Heliobacterium gestii DSM 11169.</title>
        <authorList>
            <person name="Kyndt J.A."/>
            <person name="Meyer T.E."/>
        </authorList>
    </citation>
    <scope>NUCLEOTIDE SEQUENCE [LARGE SCALE GENOMIC DNA]</scope>
    <source>
        <strain evidence="4 5">DSM 11169</strain>
    </source>
</reference>
<evidence type="ECO:0000313" key="5">
    <source>
        <dbReference type="Proteomes" id="UP000471031"/>
    </source>
</evidence>
<proteinExistence type="predicted"/>
<keyword evidence="1 4" id="KW-0808">Transferase</keyword>
<dbReference type="Gene3D" id="3.40.630.30">
    <property type="match status" value="1"/>
</dbReference>
<evidence type="ECO:0000256" key="1">
    <source>
        <dbReference type="ARBA" id="ARBA00022679"/>
    </source>
</evidence>
<gene>
    <name evidence="4" type="ORF">GTO89_11225</name>
</gene>
<comment type="caution">
    <text evidence="4">The sequence shown here is derived from an EMBL/GenBank/DDBJ whole genome shotgun (WGS) entry which is preliminary data.</text>
</comment>
<keyword evidence="5" id="KW-1185">Reference proteome</keyword>
<dbReference type="AlphaFoldDB" id="A0A845LJM0"/>
<organism evidence="4 5">
    <name type="scientific">Heliomicrobium gestii</name>
    <name type="common">Heliobacterium gestii</name>
    <dbReference type="NCBI Taxonomy" id="2699"/>
    <lineage>
        <taxon>Bacteria</taxon>
        <taxon>Bacillati</taxon>
        <taxon>Bacillota</taxon>
        <taxon>Clostridia</taxon>
        <taxon>Eubacteriales</taxon>
        <taxon>Heliobacteriaceae</taxon>
        <taxon>Heliomicrobium</taxon>
    </lineage>
</organism>
<sequence>MKNMLLRDAVESDLPAIVAIYNSTIASRMVTADTTPVSVENRLPWFRDHYPNGRPLWVLEEEGVIAGWLSFQSFYGRPAYDGTVEVSIYVAEAFRGKGIGRFLLQQAIEAAPSMGVHTLLGFIFAHNEPSLGLFEAFGFSRWGHLPRVAILDGLERDLIICGRRVTG</sequence>
<dbReference type="Pfam" id="PF00583">
    <property type="entry name" value="Acetyltransf_1"/>
    <property type="match status" value="1"/>
</dbReference>